<protein>
    <submittedName>
        <fullName evidence="1">Uncharacterized protein</fullName>
    </submittedName>
</protein>
<evidence type="ECO:0000313" key="1">
    <source>
        <dbReference type="EMBL" id="EIG30262.1"/>
    </source>
</evidence>
<comment type="caution">
    <text evidence="1">The sequence shown here is derived from an EMBL/GenBank/DDBJ whole genome shotgun (WGS) entry which is preliminary data.</text>
</comment>
<gene>
    <name evidence="1" type="ORF">HMPREF1051_0207</name>
</gene>
<accession>I2NWQ1</accession>
<organism evidence="1 2">
    <name type="scientific">Neisseria sicca VK64</name>
    <dbReference type="NCBI Taxonomy" id="1095748"/>
    <lineage>
        <taxon>Bacteria</taxon>
        <taxon>Pseudomonadati</taxon>
        <taxon>Pseudomonadota</taxon>
        <taxon>Betaproteobacteria</taxon>
        <taxon>Neisseriales</taxon>
        <taxon>Neisseriaceae</taxon>
        <taxon>Neisseria</taxon>
    </lineage>
</organism>
<sequence>MMAESQYIEYGIDMLILMGFLAYRLDGELNINRHGFMLYKPEESDCLV</sequence>
<dbReference type="EMBL" id="AJMT01000009">
    <property type="protein sequence ID" value="EIG30262.1"/>
    <property type="molecule type" value="Genomic_DNA"/>
</dbReference>
<evidence type="ECO:0000313" key="2">
    <source>
        <dbReference type="Proteomes" id="UP000004473"/>
    </source>
</evidence>
<dbReference type="AlphaFoldDB" id="I2NWQ1"/>
<name>I2NWQ1_NEISI</name>
<reference evidence="1 2" key="1">
    <citation type="submission" date="2012-04" db="EMBL/GenBank/DDBJ databases">
        <authorList>
            <person name="Harkins D.M."/>
            <person name="Madupu R."/>
            <person name="Durkin A.S."/>
            <person name="Torralba M."/>
            <person name="Methe B."/>
            <person name="Sutton G.G."/>
            <person name="Nelson K.E."/>
        </authorList>
    </citation>
    <scope>NUCLEOTIDE SEQUENCE [LARGE SCALE GENOMIC DNA]</scope>
    <source>
        <strain evidence="1 2">VK64</strain>
    </source>
</reference>
<proteinExistence type="predicted"/>
<dbReference type="Proteomes" id="UP000004473">
    <property type="component" value="Unassembled WGS sequence"/>
</dbReference>